<protein>
    <submittedName>
        <fullName evidence="1">Uncharacterized protein</fullName>
    </submittedName>
</protein>
<dbReference type="AlphaFoldDB" id="A0A064C9A1"/>
<keyword evidence="2" id="KW-1185">Reference proteome</keyword>
<dbReference type="EMBL" id="JALN02000003">
    <property type="protein sequence ID" value="KDE96900.1"/>
    <property type="molecule type" value="Genomic_DNA"/>
</dbReference>
<evidence type="ECO:0000313" key="1">
    <source>
        <dbReference type="EMBL" id="KDE96900.1"/>
    </source>
</evidence>
<organism evidence="1 2">
    <name type="scientific">Mycolicibacterium aromaticivorans JS19b1 = JCM 16368</name>
    <dbReference type="NCBI Taxonomy" id="1440774"/>
    <lineage>
        <taxon>Bacteria</taxon>
        <taxon>Bacillati</taxon>
        <taxon>Actinomycetota</taxon>
        <taxon>Actinomycetes</taxon>
        <taxon>Mycobacteriales</taxon>
        <taxon>Mycobacteriaceae</taxon>
        <taxon>Mycolicibacterium</taxon>
    </lineage>
</organism>
<reference evidence="1" key="1">
    <citation type="submission" date="2014-05" db="EMBL/GenBank/DDBJ databases">
        <title>Genome sequence of Mycobacterium aromaticivorans strain JS19b1T (= DSM 45407T).</title>
        <authorList>
            <person name="Kwak Y."/>
            <person name="Park G.-S."/>
            <person name="Li Q.X."/>
            <person name="Lee S.-E."/>
            <person name="Shin J.-H."/>
        </authorList>
    </citation>
    <scope>NUCLEOTIDE SEQUENCE [LARGE SCALE GENOMIC DNA]</scope>
    <source>
        <strain evidence="1">JS19b1</strain>
    </source>
</reference>
<name>A0A064C9A1_9MYCO</name>
<accession>A0A064C9A1</accession>
<evidence type="ECO:0000313" key="2">
    <source>
        <dbReference type="Proteomes" id="UP000022835"/>
    </source>
</evidence>
<comment type="caution">
    <text evidence="1">The sequence shown here is derived from an EMBL/GenBank/DDBJ whole genome shotgun (WGS) entry which is preliminary data.</text>
</comment>
<gene>
    <name evidence="1" type="ORF">Y900_030160</name>
</gene>
<proteinExistence type="predicted"/>
<dbReference type="STRING" id="1440774.Y900_030160"/>
<dbReference type="RefSeq" id="WP_036349344.1">
    <property type="nucleotide sequence ID" value="NZ_JALN02000003.1"/>
</dbReference>
<dbReference type="Proteomes" id="UP000022835">
    <property type="component" value="Unassembled WGS sequence"/>
</dbReference>
<sequence length="69" mass="7481">MPNIEGAGQTPWPGRSVERRHILAALKQIESVQREGATEVEPALLALNRTSVLSVSNDQNLWMSLGEGA</sequence>